<dbReference type="SUPFAM" id="SSF53067">
    <property type="entry name" value="Actin-like ATPase domain"/>
    <property type="match status" value="2"/>
</dbReference>
<gene>
    <name evidence="2" type="ORF">BAA01_05125</name>
</gene>
<evidence type="ECO:0000259" key="1">
    <source>
        <dbReference type="Pfam" id="PF00814"/>
    </source>
</evidence>
<reference evidence="3" key="1">
    <citation type="submission" date="2016-06" db="EMBL/GenBank/DDBJ databases">
        <authorList>
            <person name="Nascimento L."/>
            <person name="Pereira R.V."/>
            <person name="Martins L.F."/>
            <person name="Quaggio R.B."/>
            <person name="Silva A.M."/>
            <person name="Setubal J.C."/>
        </authorList>
    </citation>
    <scope>NUCLEOTIDE SEQUENCE [LARGE SCALE GENOMIC DNA]</scope>
</reference>
<evidence type="ECO:0000313" key="2">
    <source>
        <dbReference type="EMBL" id="OUM85556.1"/>
    </source>
</evidence>
<feature type="domain" description="Gcp-like" evidence="1">
    <location>
        <begin position="23"/>
        <end position="147"/>
    </location>
</feature>
<proteinExistence type="predicted"/>
<evidence type="ECO:0000313" key="3">
    <source>
        <dbReference type="Proteomes" id="UP000196475"/>
    </source>
</evidence>
<keyword evidence="2" id="KW-0808">Transferase</keyword>
<dbReference type="InterPro" id="IPR000905">
    <property type="entry name" value="Gcp-like_dom"/>
</dbReference>
<comment type="caution">
    <text evidence="2">The sequence shown here is derived from an EMBL/GenBank/DDBJ whole genome shotgun (WGS) entry which is preliminary data.</text>
</comment>
<dbReference type="InterPro" id="IPR022496">
    <property type="entry name" value="T6A_TsaB"/>
</dbReference>
<sequence>MKILAMDTSTLVMGVAILDETHLLGEVITNQKKNHSVRLMPTVDSLLRSLGVGPGDLQMIAVAMGPGSYTGVRIGVTSAKMMAWALKIPLVGVSTLMGMAASLGPVDGWICPLIDARRGRVYTGLYRREGGRLRLVQKEMVVPWKEWVSRVLDPLDGPVWLTGDDLLLHQEWAQSQLGSRLCLPDPEQRLPRPSVIGRLALEWMGRADETGVRERWGHQGIVVAAGESIHRFVPQYLQKTEAEQNLLQKAEKLGAGRDE</sequence>
<name>A0A1Y3PHH1_9BACI</name>
<dbReference type="PANTHER" id="PTHR11735:SF11">
    <property type="entry name" value="TRNA THREONYLCARBAMOYLADENOSINE BIOSYNTHESIS PROTEIN TSAB"/>
    <property type="match status" value="1"/>
</dbReference>
<dbReference type="PANTHER" id="PTHR11735">
    <property type="entry name" value="TRNA N6-ADENOSINE THREONYLCARBAMOYLTRANSFERASE"/>
    <property type="match status" value="1"/>
</dbReference>
<dbReference type="GO" id="GO:0005829">
    <property type="term" value="C:cytosol"/>
    <property type="evidence" value="ECO:0007669"/>
    <property type="project" value="TreeGrafter"/>
</dbReference>
<dbReference type="GO" id="GO:0002949">
    <property type="term" value="P:tRNA threonylcarbamoyladenosine modification"/>
    <property type="evidence" value="ECO:0007669"/>
    <property type="project" value="InterPro"/>
</dbReference>
<dbReference type="Pfam" id="PF00814">
    <property type="entry name" value="TsaD"/>
    <property type="match status" value="1"/>
</dbReference>
<accession>A0A1Y3PHH1</accession>
<dbReference type="InterPro" id="IPR043129">
    <property type="entry name" value="ATPase_NBD"/>
</dbReference>
<dbReference type="GO" id="GO:0016740">
    <property type="term" value="F:transferase activity"/>
    <property type="evidence" value="ECO:0007669"/>
    <property type="project" value="UniProtKB-KW"/>
</dbReference>
<dbReference type="AlphaFoldDB" id="A0A1Y3PHH1"/>
<dbReference type="Gene3D" id="3.30.420.40">
    <property type="match status" value="2"/>
</dbReference>
<organism evidence="2 3">
    <name type="scientific">Bacillus thermozeamaize</name>
    <dbReference type="NCBI Taxonomy" id="230954"/>
    <lineage>
        <taxon>Bacteria</taxon>
        <taxon>Bacillati</taxon>
        <taxon>Bacillota</taxon>
        <taxon>Bacilli</taxon>
        <taxon>Bacillales</taxon>
        <taxon>Bacillaceae</taxon>
        <taxon>Bacillus</taxon>
    </lineage>
</organism>
<dbReference type="EMBL" id="LZRT01000100">
    <property type="protein sequence ID" value="OUM85556.1"/>
    <property type="molecule type" value="Genomic_DNA"/>
</dbReference>
<dbReference type="Proteomes" id="UP000196475">
    <property type="component" value="Unassembled WGS sequence"/>
</dbReference>
<dbReference type="CDD" id="cd24032">
    <property type="entry name" value="ASKHA_NBD_TsaB"/>
    <property type="match status" value="1"/>
</dbReference>
<protein>
    <submittedName>
        <fullName evidence="2">tRNA N6-adenosine(37)-N6-threonylcarbamoyltransferase complex dimerization subunit TsaB</fullName>
    </submittedName>
</protein>
<dbReference type="NCBIfam" id="TIGR03725">
    <property type="entry name" value="T6A_YeaZ"/>
    <property type="match status" value="1"/>
</dbReference>